<proteinExistence type="predicted"/>
<dbReference type="EMBL" id="BK015383">
    <property type="protein sequence ID" value="DAE04075.1"/>
    <property type="molecule type" value="Genomic_DNA"/>
</dbReference>
<reference evidence="1" key="1">
    <citation type="journal article" date="2021" name="Proc. Natl. Acad. Sci. U.S.A.">
        <title>A Catalog of Tens of Thousands of Viruses from Human Metagenomes Reveals Hidden Associations with Chronic Diseases.</title>
        <authorList>
            <person name="Tisza M.J."/>
            <person name="Buck C.B."/>
        </authorList>
    </citation>
    <scope>NUCLEOTIDE SEQUENCE</scope>
    <source>
        <strain evidence="1">CtGBP5</strain>
    </source>
</reference>
<sequence length="36" mass="3936">MSISILSFKHVSAYKIAPGQCTMPGVDTLEIKRGKQ</sequence>
<name>A0A8S5PCB4_9CAUD</name>
<organism evidence="1">
    <name type="scientific">Myoviridae sp. ctGBP5</name>
    <dbReference type="NCBI Taxonomy" id="2825071"/>
    <lineage>
        <taxon>Viruses</taxon>
        <taxon>Duplodnaviria</taxon>
        <taxon>Heunggongvirae</taxon>
        <taxon>Uroviricota</taxon>
        <taxon>Caudoviricetes</taxon>
    </lineage>
</organism>
<evidence type="ECO:0000313" key="1">
    <source>
        <dbReference type="EMBL" id="DAE04075.1"/>
    </source>
</evidence>
<accession>A0A8S5PCB4</accession>
<protein>
    <submittedName>
        <fullName evidence="1">Uncharacterized protein</fullName>
    </submittedName>
</protein>